<protein>
    <submittedName>
        <fullName evidence="1">Uncharacterized protein</fullName>
    </submittedName>
</protein>
<evidence type="ECO:0000313" key="1">
    <source>
        <dbReference type="EMBL" id="KAI5076721.1"/>
    </source>
</evidence>
<keyword evidence="2" id="KW-1185">Reference proteome</keyword>
<dbReference type="AlphaFoldDB" id="A0A9D4ZKQ7"/>
<organism evidence="1 2">
    <name type="scientific">Adiantum capillus-veneris</name>
    <name type="common">Maidenhair fern</name>
    <dbReference type="NCBI Taxonomy" id="13818"/>
    <lineage>
        <taxon>Eukaryota</taxon>
        <taxon>Viridiplantae</taxon>
        <taxon>Streptophyta</taxon>
        <taxon>Embryophyta</taxon>
        <taxon>Tracheophyta</taxon>
        <taxon>Polypodiopsida</taxon>
        <taxon>Polypodiidae</taxon>
        <taxon>Polypodiales</taxon>
        <taxon>Pteridineae</taxon>
        <taxon>Pteridaceae</taxon>
        <taxon>Vittarioideae</taxon>
        <taxon>Adiantum</taxon>
    </lineage>
</organism>
<gene>
    <name evidence="1" type="ORF">GOP47_0008786</name>
</gene>
<dbReference type="Proteomes" id="UP000886520">
    <property type="component" value="Chromosome 8"/>
</dbReference>
<reference evidence="1" key="1">
    <citation type="submission" date="2021-01" db="EMBL/GenBank/DDBJ databases">
        <title>Adiantum capillus-veneris genome.</title>
        <authorList>
            <person name="Fang Y."/>
            <person name="Liao Q."/>
        </authorList>
    </citation>
    <scope>NUCLEOTIDE SEQUENCE</scope>
    <source>
        <strain evidence="1">H3</strain>
        <tissue evidence="1">Leaf</tissue>
    </source>
</reference>
<accession>A0A9D4ZKQ7</accession>
<sequence length="162" mass="18653">MRKGLTYMFHFLYQLDSSSPLRKPRCNSHLCVWDVYLLSAKLVVSTQAVHPSSRINESTCIKFPPSTKSDCINKRGLQGYCLSLFRESMKARFSISSRVYSNVSTRSWETVTIKAIVCEDHCWFLQGVTICCKGDVMDFNDKTSSFRLNHWKESWGQGFINT</sequence>
<proteinExistence type="predicted"/>
<comment type="caution">
    <text evidence="1">The sequence shown here is derived from an EMBL/GenBank/DDBJ whole genome shotgun (WGS) entry which is preliminary data.</text>
</comment>
<name>A0A9D4ZKQ7_ADICA</name>
<evidence type="ECO:0000313" key="2">
    <source>
        <dbReference type="Proteomes" id="UP000886520"/>
    </source>
</evidence>
<dbReference type="EMBL" id="JABFUD020000008">
    <property type="protein sequence ID" value="KAI5076721.1"/>
    <property type="molecule type" value="Genomic_DNA"/>
</dbReference>